<dbReference type="GO" id="GO:0006310">
    <property type="term" value="P:DNA recombination"/>
    <property type="evidence" value="ECO:0007669"/>
    <property type="project" value="TreeGrafter"/>
</dbReference>
<organism evidence="18 19">
    <name type="scientific">Aquatica leii</name>
    <dbReference type="NCBI Taxonomy" id="1421715"/>
    <lineage>
        <taxon>Eukaryota</taxon>
        <taxon>Metazoa</taxon>
        <taxon>Ecdysozoa</taxon>
        <taxon>Arthropoda</taxon>
        <taxon>Hexapoda</taxon>
        <taxon>Insecta</taxon>
        <taxon>Pterygota</taxon>
        <taxon>Neoptera</taxon>
        <taxon>Endopterygota</taxon>
        <taxon>Coleoptera</taxon>
        <taxon>Polyphaga</taxon>
        <taxon>Elateriformia</taxon>
        <taxon>Elateroidea</taxon>
        <taxon>Lampyridae</taxon>
        <taxon>Luciolinae</taxon>
        <taxon>Aquatica</taxon>
    </lineage>
</organism>
<feature type="compositionally biased region" description="Polar residues" evidence="14">
    <location>
        <begin position="963"/>
        <end position="980"/>
    </location>
</feature>
<feature type="region of interest" description="Disordered" evidence="14">
    <location>
        <begin position="946"/>
        <end position="1013"/>
    </location>
</feature>
<dbReference type="InterPro" id="IPR034144">
    <property type="entry name" value="TOPRIM_TopoIII"/>
</dbReference>
<comment type="function">
    <text evidence="11">Releases the supercoiling and torsional tension of DNA introduced during the DNA replication and transcription by transiently cleaving and rejoining one strand of the DNA duplex. Introduces a single-strand break via transesterification at a target site in duplex DNA. The scissile phosphodiester is attacked by the catalytic tyrosine of the enzyme, resulting in the formation of a DNA-(5'-phosphotyrosyl)-enzyme intermediate and the expulsion of a 3'-OH DNA strand. The free DNA strand than undergoes passage around the unbroken strand thus removing DNA supercoils. Finally, in the religation step, the DNA 3'-OH attacks the covalent intermediate to expel the active-site tyrosine and restore the DNA phosphodiester backbone. Weakly relaxes negative supercoils and displays a distinct preference for binding single-stranded DNA.</text>
</comment>
<dbReference type="SUPFAM" id="SSF57783">
    <property type="entry name" value="Zinc beta-ribbon"/>
    <property type="match status" value="1"/>
</dbReference>
<dbReference type="Gene3D" id="1.10.460.10">
    <property type="entry name" value="Topoisomerase I, domain 2"/>
    <property type="match status" value="1"/>
</dbReference>
<dbReference type="AlphaFoldDB" id="A0AAN7NX83"/>
<dbReference type="FunFam" id="1.10.290.10:FF:000001">
    <property type="entry name" value="DNA topoisomerase"/>
    <property type="match status" value="1"/>
</dbReference>
<evidence type="ECO:0000256" key="10">
    <source>
        <dbReference type="ARBA" id="ARBA00023235"/>
    </source>
</evidence>
<evidence type="ECO:0000256" key="8">
    <source>
        <dbReference type="ARBA" id="ARBA00023029"/>
    </source>
</evidence>
<comment type="similarity">
    <text evidence="2 13">Belongs to the type IA topoisomerase family.</text>
</comment>
<keyword evidence="9 13" id="KW-0238">DNA-binding</keyword>
<evidence type="ECO:0000256" key="12">
    <source>
        <dbReference type="PROSITE-ProRule" id="PRU01343"/>
    </source>
</evidence>
<feature type="domain" description="GRF-type" evidence="16">
    <location>
        <begin position="902"/>
        <end position="944"/>
    </location>
</feature>
<dbReference type="Proteomes" id="UP001353858">
    <property type="component" value="Unassembled WGS sequence"/>
</dbReference>
<keyword evidence="5" id="KW-0677">Repeat</keyword>
<keyword evidence="10 13" id="KW-0413">Isomerase</keyword>
<feature type="region of interest" description="Disordered" evidence="14">
    <location>
        <begin position="392"/>
        <end position="411"/>
    </location>
</feature>
<sequence length="1028" mass="115933">MGILRSCLTVHISLRHFSKVQKPTAMRYLNVAEKNDAAKNIASLLSRGHSTRREGLSNYNKIYEFEATVLGQRTHMVMTSVSGHLMNYEFASVYRNWQSCNPVSLFDAPVIKRCTTNYENIKKTLEREIRSCQGLIIWTDCDREGENIGFEIIKVCTDIKPNIPVYRAKFSEITAASVFRALNNLGQPDKNVSDAVDVRQELDLRTGAAFTRLQTLRLQRVFPQKLADKLISYGSCQFPTLGFVVERYKVIEEFIPEPFWKIKMNHTVKTLTVDFTWKRDRLFDKNACEGILDICQENPCATIENVDSRTKNKWRPLPLDTVEMEKNASRKLRINAKDAMKIAEKLYTQGYISYPRTETNIFPKELDLVPLVEQQCQDDRWGAFARGILNSGGPNPRQGRKSDQAHPPIHPTKFVNNLTGNEQRIYEYIVRHFLACVSKDAVGHETTVNADIAGEKFVAKGLLILERNYLEVYTYEKWNVKEIHEYRVGDFFMPTELSLFEGTTTAPKLLTEADLITLMEKHGIGTDATHAEHIDTIKSREYVGLHDNMYFVPGVLGMGLVEGYNNIGLEVSLAKPNLRADFEKDLKLISEGLKNPETVRREQINNYRAVFQVVTEKILEIDRSLGHRLEDEPQQFALAEVQEDFKAVLKCPKCNNDMVLRNRKNGAGQYLSCVSFPQCKNAVWLPIAIESIVVLNESCPTCGPDVKTLRVKFKHNLFPGEPNPNVLCIGGCDASVLDTLNINAASVRRGNIFPVNGVVRNVPANQNTLNQWMTTPTPSTQNVTVNRVNTNVALTQRNDNRYSNKNASSNLGRSFLNTKATVPAPQTTRNSFVASANETTTCNCNTEAVLLTVRKEGPNKGRQFYKCQSGTCNFFSWATEEAPSTDRNTNTNTNSRISSLKCDCNLDAAERKVVKDGPNKGRSFFCCPKPIGEGCRFFKWADEVEGNSGPNDGTDNHGGGAASHNQSRNSGTRDNSNFRNTWKKSGKAKTKKKNMFKPYKPDNSQAKRPKKCGLCKQEGHIRTRCPNK</sequence>
<evidence type="ECO:0000256" key="3">
    <source>
        <dbReference type="ARBA" id="ARBA00012891"/>
    </source>
</evidence>
<evidence type="ECO:0000259" key="16">
    <source>
        <dbReference type="PROSITE" id="PS51999"/>
    </source>
</evidence>
<dbReference type="PRINTS" id="PR00417">
    <property type="entry name" value="PRTPISMRASEI"/>
</dbReference>
<dbReference type="SMART" id="SM00436">
    <property type="entry name" value="TOP1Bc"/>
    <property type="match status" value="1"/>
</dbReference>
<dbReference type="InterPro" id="IPR023405">
    <property type="entry name" value="Topo_IA_core_domain"/>
</dbReference>
<dbReference type="Pfam" id="PF01396">
    <property type="entry name" value="Zn_ribbon_Top1"/>
    <property type="match status" value="1"/>
</dbReference>
<dbReference type="SUPFAM" id="SSF56712">
    <property type="entry name" value="Prokaryotic type I DNA topoisomerase"/>
    <property type="match status" value="1"/>
</dbReference>
<feature type="domain" description="Toprim" evidence="15">
    <location>
        <begin position="27"/>
        <end position="171"/>
    </location>
</feature>
<dbReference type="CDD" id="cd03362">
    <property type="entry name" value="TOPRIM_TopoIA_TopoIII"/>
    <property type="match status" value="1"/>
</dbReference>
<dbReference type="PROSITE" id="PS51999">
    <property type="entry name" value="ZF_GRF"/>
    <property type="match status" value="2"/>
</dbReference>
<dbReference type="Gene3D" id="1.10.290.10">
    <property type="entry name" value="Topoisomerase I, domain 4"/>
    <property type="match status" value="1"/>
</dbReference>
<evidence type="ECO:0000256" key="1">
    <source>
        <dbReference type="ARBA" id="ARBA00000213"/>
    </source>
</evidence>
<dbReference type="InterPro" id="IPR013825">
    <property type="entry name" value="Topo_IA_cen_sub2"/>
</dbReference>
<dbReference type="GO" id="GO:0006265">
    <property type="term" value="P:DNA topological change"/>
    <property type="evidence" value="ECO:0007669"/>
    <property type="project" value="InterPro"/>
</dbReference>
<evidence type="ECO:0000313" key="18">
    <source>
        <dbReference type="EMBL" id="KAK4874885.1"/>
    </source>
</evidence>
<evidence type="ECO:0000256" key="13">
    <source>
        <dbReference type="RuleBase" id="RU362092"/>
    </source>
</evidence>
<dbReference type="Pfam" id="PF01751">
    <property type="entry name" value="Toprim"/>
    <property type="match status" value="1"/>
</dbReference>
<evidence type="ECO:0000256" key="6">
    <source>
        <dbReference type="ARBA" id="ARBA00022771"/>
    </source>
</evidence>
<keyword evidence="4" id="KW-0479">Metal-binding</keyword>
<dbReference type="PROSITE" id="PS52039">
    <property type="entry name" value="TOPO_IA_2"/>
    <property type="match status" value="1"/>
</dbReference>
<feature type="compositionally biased region" description="Basic residues" evidence="14">
    <location>
        <begin position="981"/>
        <end position="995"/>
    </location>
</feature>
<dbReference type="InterPro" id="IPR013498">
    <property type="entry name" value="Topo_IA_Znf"/>
</dbReference>
<evidence type="ECO:0000256" key="4">
    <source>
        <dbReference type="ARBA" id="ARBA00022723"/>
    </source>
</evidence>
<dbReference type="InterPro" id="IPR010666">
    <property type="entry name" value="Znf_GRF"/>
</dbReference>
<dbReference type="InterPro" id="IPR013826">
    <property type="entry name" value="Topo_IA_cen_sub3"/>
</dbReference>
<dbReference type="GO" id="GO:0031422">
    <property type="term" value="C:RecQ family helicase-topoisomerase III complex"/>
    <property type="evidence" value="ECO:0007669"/>
    <property type="project" value="TreeGrafter"/>
</dbReference>
<dbReference type="CDD" id="cd00186">
    <property type="entry name" value="TOP1Ac"/>
    <property type="match status" value="1"/>
</dbReference>
<dbReference type="SMART" id="SM00493">
    <property type="entry name" value="TOPRIM"/>
    <property type="match status" value="1"/>
</dbReference>
<dbReference type="GO" id="GO:0003917">
    <property type="term" value="F:DNA topoisomerase type I (single strand cut, ATP-independent) activity"/>
    <property type="evidence" value="ECO:0007669"/>
    <property type="project" value="UniProtKB-EC"/>
</dbReference>
<dbReference type="PANTHER" id="PTHR11390">
    <property type="entry name" value="PROKARYOTIC DNA TOPOISOMERASE"/>
    <property type="match status" value="1"/>
</dbReference>
<gene>
    <name evidence="18" type="ORF">RN001_014245</name>
</gene>
<dbReference type="Pfam" id="PF06839">
    <property type="entry name" value="Zn_ribbon_GRF"/>
    <property type="match status" value="2"/>
</dbReference>
<feature type="domain" description="GRF-type" evidence="16">
    <location>
        <begin position="842"/>
        <end position="881"/>
    </location>
</feature>
<evidence type="ECO:0000256" key="9">
    <source>
        <dbReference type="ARBA" id="ARBA00023125"/>
    </source>
</evidence>
<name>A0AAN7NX83_9COLE</name>
<accession>A0AAN7NX83</accession>
<protein>
    <recommendedName>
        <fullName evidence="3 13">DNA topoisomerase</fullName>
        <ecNumber evidence="3 13">5.6.2.1</ecNumber>
    </recommendedName>
</protein>
<keyword evidence="6 12" id="KW-0863">Zinc-finger</keyword>
<evidence type="ECO:0000259" key="17">
    <source>
        <dbReference type="PROSITE" id="PS52039"/>
    </source>
</evidence>
<dbReference type="InterPro" id="IPR006171">
    <property type="entry name" value="TOPRIM_dom"/>
</dbReference>
<dbReference type="Gene3D" id="2.70.20.10">
    <property type="entry name" value="Topoisomerase I, domain 3"/>
    <property type="match status" value="1"/>
</dbReference>
<dbReference type="Gene3D" id="3.40.50.140">
    <property type="match status" value="1"/>
</dbReference>
<keyword evidence="7" id="KW-0862">Zinc</keyword>
<dbReference type="InterPro" id="IPR013497">
    <property type="entry name" value="Topo_IA_cen"/>
</dbReference>
<dbReference type="GO" id="GO:0008270">
    <property type="term" value="F:zinc ion binding"/>
    <property type="evidence" value="ECO:0007669"/>
    <property type="project" value="UniProtKB-KW"/>
</dbReference>
<evidence type="ECO:0000256" key="2">
    <source>
        <dbReference type="ARBA" id="ARBA00009446"/>
    </source>
</evidence>
<feature type="domain" description="Topo IA-type catalytic" evidence="17">
    <location>
        <begin position="189"/>
        <end position="611"/>
    </location>
</feature>
<proteinExistence type="inferred from homology"/>
<comment type="function">
    <text evidence="13">Introduces a single-strand break via transesterification at a target site in duplex DNA. Releases the supercoiling and torsional tension of DNA introduced during the DNA replication and transcription by transiently cleaving and rejoining one strand of the DNA duplex. The scissile phosphodiester is attacked by the catalytic tyrosine of the enzyme, resulting in the formation of a DNA-(5'-phosphotyrosyl)-enzyme intermediate and the expulsion of a 3'-OH DNA strand.</text>
</comment>
<reference evidence="19" key="1">
    <citation type="submission" date="2023-01" db="EMBL/GenBank/DDBJ databases">
        <title>Key to firefly adult light organ development and bioluminescence: homeobox transcription factors regulate luciferase expression and transportation to peroxisome.</title>
        <authorList>
            <person name="Fu X."/>
        </authorList>
    </citation>
    <scope>NUCLEOTIDE SEQUENCE [LARGE SCALE GENOMIC DNA]</scope>
</reference>
<evidence type="ECO:0000256" key="11">
    <source>
        <dbReference type="ARBA" id="ARBA00056363"/>
    </source>
</evidence>
<dbReference type="FunFam" id="3.40.50.140:FF:000003">
    <property type="entry name" value="DNA topoisomerase"/>
    <property type="match status" value="1"/>
</dbReference>
<dbReference type="PROSITE" id="PS50880">
    <property type="entry name" value="TOPRIM"/>
    <property type="match status" value="1"/>
</dbReference>
<dbReference type="InterPro" id="IPR013824">
    <property type="entry name" value="Topo_IA_cen_sub1"/>
</dbReference>
<comment type="catalytic activity">
    <reaction evidence="1 13">
        <text>ATP-independent breakage of single-stranded DNA, followed by passage and rejoining.</text>
        <dbReference type="EC" id="5.6.2.1"/>
    </reaction>
</comment>
<dbReference type="GO" id="GO:0003677">
    <property type="term" value="F:DNA binding"/>
    <property type="evidence" value="ECO:0007669"/>
    <property type="project" value="UniProtKB-KW"/>
</dbReference>
<evidence type="ECO:0000256" key="14">
    <source>
        <dbReference type="SAM" id="MobiDB-lite"/>
    </source>
</evidence>
<dbReference type="EMBL" id="JARPUR010000006">
    <property type="protein sequence ID" value="KAK4874885.1"/>
    <property type="molecule type" value="Genomic_DNA"/>
</dbReference>
<evidence type="ECO:0000256" key="7">
    <source>
        <dbReference type="ARBA" id="ARBA00022833"/>
    </source>
</evidence>
<evidence type="ECO:0000313" key="19">
    <source>
        <dbReference type="Proteomes" id="UP001353858"/>
    </source>
</evidence>
<comment type="caution">
    <text evidence="18">The sequence shown here is derived from an EMBL/GenBank/DDBJ whole genome shotgun (WGS) entry which is preliminary data.</text>
</comment>
<dbReference type="EC" id="5.6.2.1" evidence="3 13"/>
<dbReference type="Pfam" id="PF01131">
    <property type="entry name" value="Topoisom_bac"/>
    <property type="match status" value="1"/>
</dbReference>
<dbReference type="GO" id="GO:0006281">
    <property type="term" value="P:DNA repair"/>
    <property type="evidence" value="ECO:0007669"/>
    <property type="project" value="TreeGrafter"/>
</dbReference>
<dbReference type="InterPro" id="IPR023406">
    <property type="entry name" value="Topo_IA_AS"/>
</dbReference>
<dbReference type="InterPro" id="IPR003602">
    <property type="entry name" value="Topo_IA_DNA-bd_dom"/>
</dbReference>
<dbReference type="Gene3D" id="3.30.65.10">
    <property type="entry name" value="Bacterial Topoisomerase I, domain 1"/>
    <property type="match status" value="1"/>
</dbReference>
<dbReference type="GO" id="GO:0005634">
    <property type="term" value="C:nucleus"/>
    <property type="evidence" value="ECO:0007669"/>
    <property type="project" value="TreeGrafter"/>
</dbReference>
<dbReference type="PANTHER" id="PTHR11390:SF21">
    <property type="entry name" value="DNA TOPOISOMERASE 3-ALPHA"/>
    <property type="match status" value="1"/>
</dbReference>
<keyword evidence="8 13" id="KW-0799">Topoisomerase</keyword>
<keyword evidence="19" id="KW-1185">Reference proteome</keyword>
<dbReference type="InterPro" id="IPR003601">
    <property type="entry name" value="Topo_IA_2"/>
</dbReference>
<evidence type="ECO:0000259" key="15">
    <source>
        <dbReference type="PROSITE" id="PS50880"/>
    </source>
</evidence>
<dbReference type="SMART" id="SM00437">
    <property type="entry name" value="TOP1Ac"/>
    <property type="match status" value="1"/>
</dbReference>
<dbReference type="InterPro" id="IPR000380">
    <property type="entry name" value="Topo_IA"/>
</dbReference>
<evidence type="ECO:0000256" key="5">
    <source>
        <dbReference type="ARBA" id="ARBA00022737"/>
    </source>
</evidence>
<dbReference type="PROSITE" id="PS00396">
    <property type="entry name" value="TOPO_IA_1"/>
    <property type="match status" value="1"/>
</dbReference>